<evidence type="ECO:0000256" key="2">
    <source>
        <dbReference type="SAM" id="SignalP"/>
    </source>
</evidence>
<accession>A0ABV9P363</accession>
<evidence type="ECO:0000259" key="3">
    <source>
        <dbReference type="PROSITE" id="PS50853"/>
    </source>
</evidence>
<sequence length="558" mass="58922">MKKITQTIKFLSLVILCLGATFSVSAQNDYYPIISGASTSGNGRAPQGGRNVSRSVWLLTAAEMAASGFVTGDNISGLGFTYQTAQDIATTGTMVVYLQNTADVANNKSTTWATAISGMTTASNGSITIPNTVGEFNYVFSGGSSFTYSGGALYVAFDYQNSGTVSATTNIALCNTSLTNGLKGAISAAGVTTPPATITSSSFRPETRLAKPVSCARPTNLSSNLASATLNSASLSWNPVGGANVDLEYGAYNYTVGTGTTLTSVTSPYTLSGLTDSTVYDYYVRTNCGSGYSIWNGPYAFNTLFTPANVPYNTSFEQEQLPFVGWSTPNTTPVTGDWSIGNYGAGVLVQDGVSSVASITPATTAADNWMFSRGMNLVGGSLVTITYYISNYQATTTATGSYQLTVGNAQSIASQTQVLATETGLNVAAFTLKTFTFTPATSGVYYFGFRNNTPANATGTHALIVDNFSVSQVLSNDKFIESNFSIYPNPVKSTLNIQNELFNESFNVTISDLNGRTIKNINSSNNDLTIDMNDIQNGIYLVSVKTEKGSFVKKIVKN</sequence>
<keyword evidence="1 2" id="KW-0732">Signal</keyword>
<dbReference type="Gene3D" id="2.60.120.260">
    <property type="entry name" value="Galactose-binding domain-like"/>
    <property type="match status" value="1"/>
</dbReference>
<dbReference type="InterPro" id="IPR026444">
    <property type="entry name" value="Secre_tail"/>
</dbReference>
<feature type="chain" id="PRO_5046949935" evidence="2">
    <location>
        <begin position="27"/>
        <end position="558"/>
    </location>
</feature>
<evidence type="ECO:0000256" key="1">
    <source>
        <dbReference type="ARBA" id="ARBA00022729"/>
    </source>
</evidence>
<evidence type="ECO:0000313" key="5">
    <source>
        <dbReference type="Proteomes" id="UP001595885"/>
    </source>
</evidence>
<keyword evidence="5" id="KW-1185">Reference proteome</keyword>
<dbReference type="PROSITE" id="PS50853">
    <property type="entry name" value="FN3"/>
    <property type="match status" value="1"/>
</dbReference>
<dbReference type="InterPro" id="IPR013783">
    <property type="entry name" value="Ig-like_fold"/>
</dbReference>
<feature type="domain" description="Fibronectin type-III" evidence="3">
    <location>
        <begin position="217"/>
        <end position="306"/>
    </location>
</feature>
<evidence type="ECO:0000313" key="4">
    <source>
        <dbReference type="EMBL" id="MFC4740052.1"/>
    </source>
</evidence>
<dbReference type="EMBL" id="JBHSGW010000025">
    <property type="protein sequence ID" value="MFC4740052.1"/>
    <property type="molecule type" value="Genomic_DNA"/>
</dbReference>
<proteinExistence type="predicted"/>
<dbReference type="RefSeq" id="WP_379740653.1">
    <property type="nucleotide sequence ID" value="NZ_JBHSGW010000025.1"/>
</dbReference>
<comment type="caution">
    <text evidence="4">The sequence shown here is derived from an EMBL/GenBank/DDBJ whole genome shotgun (WGS) entry which is preliminary data.</text>
</comment>
<organism evidence="4 5">
    <name type="scientific">Flavobacterium ponti</name>
    <dbReference type="NCBI Taxonomy" id="665133"/>
    <lineage>
        <taxon>Bacteria</taxon>
        <taxon>Pseudomonadati</taxon>
        <taxon>Bacteroidota</taxon>
        <taxon>Flavobacteriia</taxon>
        <taxon>Flavobacteriales</taxon>
        <taxon>Flavobacteriaceae</taxon>
        <taxon>Flavobacterium</taxon>
    </lineage>
</organism>
<dbReference type="Gene3D" id="2.60.40.10">
    <property type="entry name" value="Immunoglobulins"/>
    <property type="match status" value="1"/>
</dbReference>
<dbReference type="NCBIfam" id="TIGR04183">
    <property type="entry name" value="Por_Secre_tail"/>
    <property type="match status" value="1"/>
</dbReference>
<name>A0ABV9P363_9FLAO</name>
<dbReference type="SUPFAM" id="SSF49265">
    <property type="entry name" value="Fibronectin type III"/>
    <property type="match status" value="1"/>
</dbReference>
<gene>
    <name evidence="4" type="ORF">ACFO3U_08600</name>
</gene>
<feature type="signal peptide" evidence="2">
    <location>
        <begin position="1"/>
        <end position="26"/>
    </location>
</feature>
<dbReference type="InterPro" id="IPR003961">
    <property type="entry name" value="FN3_dom"/>
</dbReference>
<dbReference type="Proteomes" id="UP001595885">
    <property type="component" value="Unassembled WGS sequence"/>
</dbReference>
<dbReference type="Pfam" id="PF18962">
    <property type="entry name" value="Por_Secre_tail"/>
    <property type="match status" value="1"/>
</dbReference>
<reference evidence="5" key="1">
    <citation type="journal article" date="2019" name="Int. J. Syst. Evol. Microbiol.">
        <title>The Global Catalogue of Microorganisms (GCM) 10K type strain sequencing project: providing services to taxonomists for standard genome sequencing and annotation.</title>
        <authorList>
            <consortium name="The Broad Institute Genomics Platform"/>
            <consortium name="The Broad Institute Genome Sequencing Center for Infectious Disease"/>
            <person name="Wu L."/>
            <person name="Ma J."/>
        </authorList>
    </citation>
    <scope>NUCLEOTIDE SEQUENCE [LARGE SCALE GENOMIC DNA]</scope>
    <source>
        <strain evidence="5">CCUG 50349</strain>
    </source>
</reference>
<protein>
    <submittedName>
        <fullName evidence="4">T9SS type A sorting domain-containing protein</fullName>
    </submittedName>
</protein>
<dbReference type="InterPro" id="IPR036116">
    <property type="entry name" value="FN3_sf"/>
</dbReference>